<proteinExistence type="predicted"/>
<dbReference type="Gene3D" id="3.40.50.1110">
    <property type="entry name" value="SGNH hydrolase"/>
    <property type="match status" value="1"/>
</dbReference>
<dbReference type="SUPFAM" id="SSF52266">
    <property type="entry name" value="SGNH hydrolase"/>
    <property type="match status" value="1"/>
</dbReference>
<evidence type="ECO:0000259" key="1">
    <source>
        <dbReference type="Pfam" id="PF13472"/>
    </source>
</evidence>
<reference evidence="2 3" key="1">
    <citation type="submission" date="2018-08" db="EMBL/GenBank/DDBJ databases">
        <title>Draft genome sequence of Pseudoalteromonas donghaensis HJ51.</title>
        <authorList>
            <person name="Oh J."/>
            <person name="Roh D."/>
        </authorList>
    </citation>
    <scope>NUCLEOTIDE SEQUENCE [LARGE SCALE GENOMIC DNA]</scope>
    <source>
        <strain evidence="2 3">HJ51</strain>
        <plasmid evidence="2 3">unnamed1</plasmid>
    </source>
</reference>
<evidence type="ECO:0000313" key="2">
    <source>
        <dbReference type="EMBL" id="AXV67486.1"/>
    </source>
</evidence>
<evidence type="ECO:0000313" key="3">
    <source>
        <dbReference type="Proteomes" id="UP000264605"/>
    </source>
</evidence>
<dbReference type="GeneID" id="99507668"/>
<dbReference type="GO" id="GO:0016788">
    <property type="term" value="F:hydrolase activity, acting on ester bonds"/>
    <property type="evidence" value="ECO:0007669"/>
    <property type="project" value="UniProtKB-ARBA"/>
</dbReference>
<name>A0AAD0S3Y2_9GAMM</name>
<dbReference type="KEGG" id="pdj:D0907_19470"/>
<dbReference type="RefSeq" id="WP_118845179.1">
    <property type="nucleotide sequence ID" value="NZ_CP032091.1"/>
</dbReference>
<geneLocation type="plasmid" evidence="2 3">
    <name>unnamed1</name>
</geneLocation>
<organism evidence="2 3">
    <name type="scientific">Pseudoalteromonas lipolytica</name>
    <dbReference type="NCBI Taxonomy" id="570156"/>
    <lineage>
        <taxon>Bacteria</taxon>
        <taxon>Pseudomonadati</taxon>
        <taxon>Pseudomonadota</taxon>
        <taxon>Gammaproteobacteria</taxon>
        <taxon>Alteromonadales</taxon>
        <taxon>Pseudoalteromonadaceae</taxon>
        <taxon>Pseudoalteromonas</taxon>
    </lineage>
</organism>
<dbReference type="EMBL" id="CP032091">
    <property type="protein sequence ID" value="AXV67486.1"/>
    <property type="molecule type" value="Genomic_DNA"/>
</dbReference>
<feature type="domain" description="SGNH hydrolase-type esterase" evidence="1">
    <location>
        <begin position="5"/>
        <end position="189"/>
    </location>
</feature>
<dbReference type="Proteomes" id="UP000264605">
    <property type="component" value="Plasmid unnamed1"/>
</dbReference>
<dbReference type="AlphaFoldDB" id="A0AAD0S3Y2"/>
<protein>
    <recommendedName>
        <fullName evidence="1">SGNH hydrolase-type esterase domain-containing protein</fullName>
    </recommendedName>
</protein>
<accession>A0AAD0S3Y2</accession>
<sequence length="206" mass="23067">MNILCFGDSNTYGISPVDGKRFNDNERWPSLLGIKLGAGYQVIEAGQPNRTLTNEPPFSGDKLGVKYLEPYLRAYHVDTLIIQLGTNDLKRRFALSVADIANALDTLIIEIKNHYLHRELPKIMVLSPPKIYEVGAYQSIYAGASAKIPVLLDAFSKVCGHHGCVFLDITENIAPCKKEGLHLTDESHKQLAHKLHYLLCEQKSHR</sequence>
<dbReference type="Pfam" id="PF13472">
    <property type="entry name" value="Lipase_GDSL_2"/>
    <property type="match status" value="1"/>
</dbReference>
<dbReference type="InterPro" id="IPR013830">
    <property type="entry name" value="SGNH_hydro"/>
</dbReference>
<gene>
    <name evidence="2" type="ORF">D0907_19470</name>
</gene>
<dbReference type="InterPro" id="IPR036514">
    <property type="entry name" value="SGNH_hydro_sf"/>
</dbReference>
<keyword evidence="2" id="KW-0614">Plasmid</keyword>